<keyword evidence="4" id="KW-0276">Fatty acid metabolism</keyword>
<evidence type="ECO:0000256" key="3">
    <source>
        <dbReference type="ARBA" id="ARBA00022516"/>
    </source>
</evidence>
<accession>D9WDH4</accession>
<dbReference type="SUPFAM" id="SSF51735">
    <property type="entry name" value="NAD(P)-binding Rossmann-fold domains"/>
    <property type="match status" value="1"/>
</dbReference>
<reference evidence="10 11" key="1">
    <citation type="submission" date="2009-02" db="EMBL/GenBank/DDBJ databases">
        <title>Annotation of Streptomyces hygroscopicus strain ATCC 53653.</title>
        <authorList>
            <consortium name="The Broad Institute Genome Sequencing Platform"/>
            <consortium name="Broad Institute Microbial Sequencing Center"/>
            <person name="Fischbach M."/>
            <person name="Godfrey P."/>
            <person name="Ward D."/>
            <person name="Young S."/>
            <person name="Zeng Q."/>
            <person name="Koehrsen M."/>
            <person name="Alvarado L."/>
            <person name="Berlin A.M."/>
            <person name="Bochicchio J."/>
            <person name="Borenstein D."/>
            <person name="Chapman S.B."/>
            <person name="Chen Z."/>
            <person name="Engels R."/>
            <person name="Freedman E."/>
            <person name="Gellesch M."/>
            <person name="Goldberg J."/>
            <person name="Griggs A."/>
            <person name="Gujja S."/>
            <person name="Heilman E.R."/>
            <person name="Heiman D.I."/>
            <person name="Hepburn T.A."/>
            <person name="Howarth C."/>
            <person name="Jen D."/>
            <person name="Larson L."/>
            <person name="Lewis B."/>
            <person name="Mehta T."/>
            <person name="Park D."/>
            <person name="Pearson M."/>
            <person name="Richards J."/>
            <person name="Roberts A."/>
            <person name="Saif S."/>
            <person name="Shea T.D."/>
            <person name="Shenoy N."/>
            <person name="Sisk P."/>
            <person name="Stolte C."/>
            <person name="Sykes S.N."/>
            <person name="Thomson T."/>
            <person name="Walk T."/>
            <person name="White J."/>
            <person name="Yandava C."/>
            <person name="Straight P."/>
            <person name="Clardy J."/>
            <person name="Hung D."/>
            <person name="Kolter R."/>
            <person name="Mekalanos J."/>
            <person name="Walker S."/>
            <person name="Walsh C.T."/>
            <person name="Wieland-Brown L.C."/>
            <person name="Haas B."/>
            <person name="Nusbaum C."/>
            <person name="Birren B."/>
        </authorList>
    </citation>
    <scope>NUCLEOTIDE SEQUENCE [LARGE SCALE GENOMIC DNA]</scope>
    <source>
        <strain evidence="10 11">ATCC 53653</strain>
    </source>
</reference>
<evidence type="ECO:0000256" key="9">
    <source>
        <dbReference type="PIRSR" id="PIRSR000094-3"/>
    </source>
</evidence>
<feature type="binding site" evidence="9">
    <location>
        <position position="165"/>
    </location>
    <ligand>
        <name>NAD(+)</name>
        <dbReference type="ChEBI" id="CHEBI:57540"/>
    </ligand>
</feature>
<dbReference type="GO" id="GO:0004318">
    <property type="term" value="F:enoyl-[acyl-carrier-protein] reductase (NADH) activity"/>
    <property type="evidence" value="ECO:0007669"/>
    <property type="project" value="UniProtKB-EC"/>
</dbReference>
<gene>
    <name evidence="10" type="ORF">SSOG_06895</name>
</gene>
<dbReference type="NCBIfam" id="NF005908">
    <property type="entry name" value="PRK07889.1"/>
    <property type="match status" value="1"/>
</dbReference>
<keyword evidence="3 8" id="KW-0444">Lipid biosynthesis</keyword>
<evidence type="ECO:0000313" key="10">
    <source>
        <dbReference type="EMBL" id="EFL27181.1"/>
    </source>
</evidence>
<protein>
    <recommendedName>
        <fullName evidence="8">Enoyl-[acyl-carrier-protein] reductase [NADH]</fullName>
        <ecNumber evidence="8">1.3.1.9</ecNumber>
    </recommendedName>
</protein>
<comment type="similarity">
    <text evidence="2 8">Belongs to the short-chain dehydrogenases/reductases (SDR) family. FabI subfamily.</text>
</comment>
<dbReference type="EMBL" id="GG657754">
    <property type="protein sequence ID" value="EFL27181.1"/>
    <property type="molecule type" value="Genomic_DNA"/>
</dbReference>
<dbReference type="AlphaFoldDB" id="D9WDH4"/>
<dbReference type="CDD" id="cd05372">
    <property type="entry name" value="ENR_SDR"/>
    <property type="match status" value="1"/>
</dbReference>
<comment type="pathway">
    <text evidence="1">Lipid metabolism.</text>
</comment>
<feature type="binding site" evidence="9">
    <location>
        <begin position="194"/>
        <end position="198"/>
    </location>
    <ligand>
        <name>NAD(+)</name>
        <dbReference type="ChEBI" id="CHEBI:57540"/>
    </ligand>
</feature>
<name>D9WDH4_9ACTN</name>
<feature type="binding site" evidence="9">
    <location>
        <position position="17"/>
    </location>
    <ligand>
        <name>NAD(+)</name>
        <dbReference type="ChEBI" id="CHEBI:57540"/>
    </ligand>
</feature>
<dbReference type="EC" id="1.3.1.9" evidence="8"/>
<dbReference type="PANTHER" id="PTHR43159:SF2">
    <property type="entry name" value="ENOYL-[ACYL-CARRIER-PROTEIN] REDUCTASE [NADH], CHLOROPLASTIC"/>
    <property type="match status" value="1"/>
</dbReference>
<feature type="binding site" evidence="9">
    <location>
        <begin position="23"/>
        <end position="24"/>
    </location>
    <ligand>
        <name>NAD(+)</name>
        <dbReference type="ChEBI" id="CHEBI:57540"/>
    </ligand>
</feature>
<dbReference type="Gene3D" id="3.40.50.720">
    <property type="entry name" value="NAD(P)-binding Rossmann-like Domain"/>
    <property type="match status" value="1"/>
</dbReference>
<dbReference type="STRING" id="457427.SSOG_06895"/>
<dbReference type="Pfam" id="PF13561">
    <property type="entry name" value="adh_short_C2"/>
    <property type="match status" value="1"/>
</dbReference>
<dbReference type="InterPro" id="IPR036291">
    <property type="entry name" value="NAD(P)-bd_dom_sf"/>
</dbReference>
<keyword evidence="11" id="KW-1185">Reference proteome</keyword>
<evidence type="ECO:0000256" key="6">
    <source>
        <dbReference type="ARBA" id="ARBA00023098"/>
    </source>
</evidence>
<dbReference type="UniPathway" id="UPA00915"/>
<comment type="catalytic activity">
    <reaction evidence="8">
        <text>a 2,3-saturated acyl-[ACP] + NAD(+) = a (2E)-enoyl-[ACP] + NADH + H(+)</text>
        <dbReference type="Rhea" id="RHEA:10240"/>
        <dbReference type="Rhea" id="RHEA-COMP:9925"/>
        <dbReference type="Rhea" id="RHEA-COMP:9926"/>
        <dbReference type="ChEBI" id="CHEBI:15378"/>
        <dbReference type="ChEBI" id="CHEBI:57540"/>
        <dbReference type="ChEBI" id="CHEBI:57945"/>
        <dbReference type="ChEBI" id="CHEBI:78784"/>
        <dbReference type="ChEBI" id="CHEBI:78785"/>
        <dbReference type="EC" id="1.3.1.9"/>
    </reaction>
</comment>
<proteinExistence type="inferred from homology"/>
<organism evidence="10 11">
    <name type="scientific">Streptomyces himastatinicus ATCC 53653</name>
    <dbReference type="NCBI Taxonomy" id="457427"/>
    <lineage>
        <taxon>Bacteria</taxon>
        <taxon>Bacillati</taxon>
        <taxon>Actinomycetota</taxon>
        <taxon>Actinomycetes</taxon>
        <taxon>Kitasatosporales</taxon>
        <taxon>Streptomycetaceae</taxon>
        <taxon>Streptomyces</taxon>
        <taxon>Streptomyces violaceusniger group</taxon>
    </lineage>
</organism>
<dbReference type="PANTHER" id="PTHR43159">
    <property type="entry name" value="ENOYL-[ACYL-CARRIER-PROTEIN] REDUCTASE"/>
    <property type="match status" value="1"/>
</dbReference>
<evidence type="ECO:0000256" key="2">
    <source>
        <dbReference type="ARBA" id="ARBA00009233"/>
    </source>
</evidence>
<evidence type="ECO:0000256" key="5">
    <source>
        <dbReference type="ARBA" id="ARBA00023002"/>
    </source>
</evidence>
<keyword evidence="5 8" id="KW-0560">Oxidoreductase</keyword>
<feature type="binding site" evidence="9">
    <location>
        <begin position="67"/>
        <end position="68"/>
    </location>
    <ligand>
        <name>NAD(+)</name>
        <dbReference type="ChEBI" id="CHEBI:57540"/>
    </ligand>
</feature>
<evidence type="ECO:0000256" key="7">
    <source>
        <dbReference type="ARBA" id="ARBA00023160"/>
    </source>
</evidence>
<evidence type="ECO:0000256" key="8">
    <source>
        <dbReference type="PIRNR" id="PIRNR000094"/>
    </source>
</evidence>
<dbReference type="Proteomes" id="UP000003963">
    <property type="component" value="Unassembled WGS sequence"/>
</dbReference>
<sequence length="259" mass="27767">MNDMSGILAGKRILVTGVITESSIAFHTAKLAQEEGAEVILTGFGRVSLVERIAKRLPKPAPVIELDVQNQEHLDGLADKVREHLGEGVDLDGVVHSIAFGPQGAFNFLEGSWEDVGTAVHVSAYSLKALTMACLPVMPRGGSIVGLTFDAQFAWPKYDWMGVAKAALESTSRYLARDLGEKNVRCNLVSAGPIKSMAAKSIPGFEELADVWNHRAPIGWDLTDPEPAGRGVVALLSDWFPRTTGEIVHVDGGVHMMGA</sequence>
<evidence type="ECO:0000256" key="1">
    <source>
        <dbReference type="ARBA" id="ARBA00005189"/>
    </source>
</evidence>
<dbReference type="InterPro" id="IPR014358">
    <property type="entry name" value="Enoyl-ACP_Rdtase_NADH"/>
</dbReference>
<dbReference type="PIRSF" id="PIRSF000094">
    <property type="entry name" value="Enoyl-ACP_rdct"/>
    <property type="match status" value="1"/>
</dbReference>
<evidence type="ECO:0000313" key="11">
    <source>
        <dbReference type="Proteomes" id="UP000003963"/>
    </source>
</evidence>
<dbReference type="GO" id="GO:0006633">
    <property type="term" value="P:fatty acid biosynthetic process"/>
    <property type="evidence" value="ECO:0007669"/>
    <property type="project" value="UniProtKB-KW"/>
</dbReference>
<keyword evidence="7 8" id="KW-0275">Fatty acid biosynthesis</keyword>
<keyword evidence="6" id="KW-0443">Lipid metabolism</keyword>
<dbReference type="InterPro" id="IPR002347">
    <property type="entry name" value="SDR_fam"/>
</dbReference>
<dbReference type="HOGENOM" id="CLU_010194_10_1_11"/>
<keyword evidence="8 9" id="KW-0520">NAD</keyword>
<evidence type="ECO:0000256" key="4">
    <source>
        <dbReference type="ARBA" id="ARBA00022832"/>
    </source>
</evidence>
<feature type="binding site" evidence="9">
    <location>
        <position position="98"/>
    </location>
    <ligand>
        <name>NAD(+)</name>
        <dbReference type="ChEBI" id="CHEBI:57540"/>
    </ligand>
</feature>